<organism evidence="1 2">
    <name type="scientific">Parachaetomium inaequale</name>
    <dbReference type="NCBI Taxonomy" id="2588326"/>
    <lineage>
        <taxon>Eukaryota</taxon>
        <taxon>Fungi</taxon>
        <taxon>Dikarya</taxon>
        <taxon>Ascomycota</taxon>
        <taxon>Pezizomycotina</taxon>
        <taxon>Sordariomycetes</taxon>
        <taxon>Sordariomycetidae</taxon>
        <taxon>Sordariales</taxon>
        <taxon>Chaetomiaceae</taxon>
        <taxon>Parachaetomium</taxon>
    </lineage>
</organism>
<dbReference type="AlphaFoldDB" id="A0AAN6P4T1"/>
<reference evidence="2" key="1">
    <citation type="journal article" date="2023" name="Mol. Phylogenet. Evol.">
        <title>Genome-scale phylogeny and comparative genomics of the fungal order Sordariales.</title>
        <authorList>
            <person name="Hensen N."/>
            <person name="Bonometti L."/>
            <person name="Westerberg I."/>
            <person name="Brannstrom I.O."/>
            <person name="Guillou S."/>
            <person name="Cros-Aarteil S."/>
            <person name="Calhoun S."/>
            <person name="Haridas S."/>
            <person name="Kuo A."/>
            <person name="Mondo S."/>
            <person name="Pangilinan J."/>
            <person name="Riley R."/>
            <person name="LaButti K."/>
            <person name="Andreopoulos B."/>
            <person name="Lipzen A."/>
            <person name="Chen C."/>
            <person name="Yan M."/>
            <person name="Daum C."/>
            <person name="Ng V."/>
            <person name="Clum A."/>
            <person name="Steindorff A."/>
            <person name="Ohm R.A."/>
            <person name="Martin F."/>
            <person name="Silar P."/>
            <person name="Natvig D.O."/>
            <person name="Lalanne C."/>
            <person name="Gautier V."/>
            <person name="Ament-Velasquez S.L."/>
            <person name="Kruys A."/>
            <person name="Hutchinson M.I."/>
            <person name="Powell A.J."/>
            <person name="Barry K."/>
            <person name="Miller A.N."/>
            <person name="Grigoriev I.V."/>
            <person name="Debuchy R."/>
            <person name="Gladieux P."/>
            <person name="Hiltunen Thoren M."/>
            <person name="Johannesson H."/>
        </authorList>
    </citation>
    <scope>NUCLEOTIDE SEQUENCE [LARGE SCALE GENOMIC DNA]</scope>
    <source>
        <strain evidence="2">CBS 284.82</strain>
    </source>
</reference>
<gene>
    <name evidence="1" type="ORF">C8A01DRAFT_51326</name>
</gene>
<keyword evidence="2" id="KW-1185">Reference proteome</keyword>
<dbReference type="EMBL" id="MU854731">
    <property type="protein sequence ID" value="KAK4031674.1"/>
    <property type="molecule type" value="Genomic_DNA"/>
</dbReference>
<comment type="caution">
    <text evidence="1">The sequence shown here is derived from an EMBL/GenBank/DDBJ whole genome shotgun (WGS) entry which is preliminary data.</text>
</comment>
<accession>A0AAN6P4T1</accession>
<protein>
    <submittedName>
        <fullName evidence="1">Uncharacterized protein</fullName>
    </submittedName>
</protein>
<sequence>MTATQDPYSAVVELVPDTLDGSLGPSIRTPTNIAEGSERALFTEHRNVTLECRVVHLQHATLHGGPAALLCFEFHFIASALSSSRRIVSADIDSSFDSDAADARVHVVNYAPALVEGPPTEVTTEREKSLKPSVGLTAAPVPVQGGLEMGLSERVTFVGRQALRLQGFASSSDTRSELHRARWQVKENRATKLGIPPIFRVAVLVRTGEQAPLLCSLRLEVFSGRRRLLGMPWSSERPLVMEPGASVGRALDVEGFEAMQDRDWEQLLQVAYPVAVSQYQQPVFRILTAGRCYSSPTISQMPGRR</sequence>
<name>A0AAN6P4T1_9PEZI</name>
<evidence type="ECO:0000313" key="1">
    <source>
        <dbReference type="EMBL" id="KAK4031674.1"/>
    </source>
</evidence>
<evidence type="ECO:0000313" key="2">
    <source>
        <dbReference type="Proteomes" id="UP001303115"/>
    </source>
</evidence>
<proteinExistence type="predicted"/>
<dbReference type="Proteomes" id="UP001303115">
    <property type="component" value="Unassembled WGS sequence"/>
</dbReference>